<dbReference type="GO" id="GO:0001042">
    <property type="term" value="F:RNA polymerase I core binding"/>
    <property type="evidence" value="ECO:0007669"/>
    <property type="project" value="TreeGrafter"/>
</dbReference>
<organism evidence="2">
    <name type="scientific">Scylla olivacea</name>
    <name type="common">Orange mud crab</name>
    <name type="synonym">Cancer olivacea</name>
    <dbReference type="NCBI Taxonomy" id="85551"/>
    <lineage>
        <taxon>Eukaryota</taxon>
        <taxon>Metazoa</taxon>
        <taxon>Ecdysozoa</taxon>
        <taxon>Arthropoda</taxon>
        <taxon>Crustacea</taxon>
        <taxon>Multicrustacea</taxon>
        <taxon>Malacostraca</taxon>
        <taxon>Eumalacostraca</taxon>
        <taxon>Eucarida</taxon>
        <taxon>Decapoda</taxon>
        <taxon>Pleocyemata</taxon>
        <taxon>Brachyura</taxon>
        <taxon>Eubrachyura</taxon>
        <taxon>Portunoidea</taxon>
        <taxon>Portunidae</taxon>
        <taxon>Portuninae</taxon>
        <taxon>Scylla</taxon>
    </lineage>
</organism>
<dbReference type="InterPro" id="IPR007991">
    <property type="entry name" value="RNA_pol_I_trans_ini_fac_RRN3"/>
</dbReference>
<dbReference type="EMBL" id="GDRN01003138">
    <property type="protein sequence ID" value="JAI67993.1"/>
    <property type="molecule type" value="Transcribed_RNA"/>
</dbReference>
<name>A0A0P4WLS6_SCYOL</name>
<dbReference type="PANTHER" id="PTHR12790">
    <property type="entry name" value="TRANSCRIPTION INITIATION FACTOR IA RRN3"/>
    <property type="match status" value="1"/>
</dbReference>
<evidence type="ECO:0000313" key="2">
    <source>
        <dbReference type="EMBL" id="JAI67993.1"/>
    </source>
</evidence>
<proteinExistence type="inferred from homology"/>
<protein>
    <recommendedName>
        <fullName evidence="3">RNA polymerase I-specific transcription initiation factor RRN3</fullName>
    </recommendedName>
</protein>
<dbReference type="GO" id="GO:0001181">
    <property type="term" value="F:RNA polymerase I general transcription initiation factor activity"/>
    <property type="evidence" value="ECO:0007669"/>
    <property type="project" value="InterPro"/>
</dbReference>
<comment type="similarity">
    <text evidence="1">Belongs to the RRN3 family.</text>
</comment>
<sequence>MPLTPILRKPSVMSPVSNKKVLFCMRETARSLIFKFRDTRDPSVFASTFEILATSASEDEKISWLSQMTECVPLLDQKVDLLVLEFLKIPWYKLEKLSIAAESFIINLVTAHNYYTYSVLKQLFTLITGVDDEENERAGVLSENQEAYCWRLVGSICAIHKQVPMSRDHLLTLARKCMPYFRRSIHDHVAYTHSLLLLASYLPHLRVGLLEVIVTNMITIDVHTPRSELMKDLEDEDSSDEEEMFNMEVDDGDGKIEAIRNEIREDPCMSHRDGNTLDVLMDMMFHYIHDICHGIKRTIQLKQNTINSENAVESRKNEKMCHHKSERVCHPRSVRYAELENQRTVGCECGGTEHDLEALKSLFSDLKEVFSRIILTTHASSHTQFLLFYLLALRPGLATHFLEYLRVKKFENPNCFRDERRNAMAYIGSLLARGKFIPFSHVHSCLEIICAWCYRYLDKQETVQTTNYEDLQLHSPFYFACQTVFYVFTFRYKEYTENSKKLALAQSLNLERLVLSPLNPLRMCAAPIVSNFAAVTRRFQLAYCYTIMENNKRLQIPSSSIDEKTLGSTSLDMFFPFDPYLLVRSRGYVANHYREFDGLPEEIVEEGDSVKDEEALDMIVSPKSLDFSYGLSPGYQKW</sequence>
<dbReference type="Pfam" id="PF05327">
    <property type="entry name" value="RRN3"/>
    <property type="match status" value="1"/>
</dbReference>
<dbReference type="GO" id="GO:0005634">
    <property type="term" value="C:nucleus"/>
    <property type="evidence" value="ECO:0007669"/>
    <property type="project" value="TreeGrafter"/>
</dbReference>
<dbReference type="AlphaFoldDB" id="A0A0P4WLS6"/>
<accession>A0A0P4WLS6</accession>
<reference evidence="2" key="1">
    <citation type="submission" date="2015-09" db="EMBL/GenBank/DDBJ databases">
        <title>Scylla olivacea transcriptome.</title>
        <authorList>
            <person name="Ikhwanuddin M."/>
        </authorList>
    </citation>
    <scope>NUCLEOTIDE SEQUENCE</scope>
</reference>
<evidence type="ECO:0008006" key="3">
    <source>
        <dbReference type="Google" id="ProtNLM"/>
    </source>
</evidence>
<dbReference type="GO" id="GO:0006361">
    <property type="term" value="P:transcription initiation at RNA polymerase I promoter"/>
    <property type="evidence" value="ECO:0007669"/>
    <property type="project" value="InterPro"/>
</dbReference>
<dbReference type="PANTHER" id="PTHR12790:SF0">
    <property type="entry name" value="RNA POLYMERASE I-SPECIFIC TRANSCRIPTION INITIATION FACTOR RRN3-RELATED"/>
    <property type="match status" value="1"/>
</dbReference>
<evidence type="ECO:0000256" key="1">
    <source>
        <dbReference type="ARBA" id="ARBA00010098"/>
    </source>
</evidence>